<reference evidence="3 4" key="1">
    <citation type="submission" date="2016-10" db="EMBL/GenBank/DDBJ databases">
        <authorList>
            <person name="de Groot N.N."/>
        </authorList>
    </citation>
    <scope>NUCLEOTIDE SEQUENCE [LARGE SCALE GENOMIC DNA]</scope>
    <source>
        <strain evidence="3 4">DSM 26880</strain>
    </source>
</reference>
<dbReference type="InterPro" id="IPR023346">
    <property type="entry name" value="Lysozyme-like_dom_sf"/>
</dbReference>
<evidence type="ECO:0000313" key="4">
    <source>
        <dbReference type="Proteomes" id="UP000199286"/>
    </source>
</evidence>
<dbReference type="Gene3D" id="1.10.101.10">
    <property type="entry name" value="PGBD-like superfamily/PGBD"/>
    <property type="match status" value="1"/>
</dbReference>
<proteinExistence type="predicted"/>
<dbReference type="InterPro" id="IPR011970">
    <property type="entry name" value="MltB_2"/>
</dbReference>
<dbReference type="Proteomes" id="UP000199286">
    <property type="component" value="Unassembled WGS sequence"/>
</dbReference>
<dbReference type="Pfam" id="PF01471">
    <property type="entry name" value="PG_binding_1"/>
    <property type="match status" value="1"/>
</dbReference>
<evidence type="ECO:0000259" key="1">
    <source>
        <dbReference type="Pfam" id="PF01471"/>
    </source>
</evidence>
<dbReference type="FunFam" id="1.10.8.350:FF:000001">
    <property type="entry name" value="Lytic murein transglycosylase B"/>
    <property type="match status" value="1"/>
</dbReference>
<dbReference type="PANTHER" id="PTHR30163:SF8">
    <property type="entry name" value="LYTIC MUREIN TRANSGLYCOSYLASE"/>
    <property type="match status" value="1"/>
</dbReference>
<feature type="domain" description="Peptidoglycan binding-like" evidence="1">
    <location>
        <begin position="395"/>
        <end position="450"/>
    </location>
</feature>
<dbReference type="GO" id="GO:0009253">
    <property type="term" value="P:peptidoglycan catabolic process"/>
    <property type="evidence" value="ECO:0007669"/>
    <property type="project" value="TreeGrafter"/>
</dbReference>
<dbReference type="GO" id="GO:0008933">
    <property type="term" value="F:peptidoglycan lytic transglycosylase activity"/>
    <property type="evidence" value="ECO:0007669"/>
    <property type="project" value="TreeGrafter"/>
</dbReference>
<dbReference type="InterPro" id="IPR043426">
    <property type="entry name" value="MltB-like"/>
</dbReference>
<dbReference type="AlphaFoldDB" id="A0A1H3FM71"/>
<gene>
    <name evidence="3" type="ORF">SAMN05444340_101487</name>
</gene>
<protein>
    <submittedName>
        <fullName evidence="3">Lytic murein transglycosylase</fullName>
    </submittedName>
</protein>
<dbReference type="Gene3D" id="1.10.530.10">
    <property type="match status" value="1"/>
</dbReference>
<name>A0A1H3FM71_9RHOB</name>
<dbReference type="PANTHER" id="PTHR30163">
    <property type="entry name" value="MEMBRANE-BOUND LYTIC MUREIN TRANSGLYCOSYLASE B"/>
    <property type="match status" value="1"/>
</dbReference>
<dbReference type="OrthoDB" id="9808544at2"/>
<dbReference type="RefSeq" id="WP_089878577.1">
    <property type="nucleotide sequence ID" value="NZ_FNPF01000001.1"/>
</dbReference>
<dbReference type="SUPFAM" id="SSF47090">
    <property type="entry name" value="PGBD-like"/>
    <property type="match status" value="1"/>
</dbReference>
<dbReference type="SUPFAM" id="SSF53955">
    <property type="entry name" value="Lysozyme-like"/>
    <property type="match status" value="1"/>
</dbReference>
<dbReference type="EMBL" id="FNPF01000001">
    <property type="protein sequence ID" value="SDX91219.1"/>
    <property type="molecule type" value="Genomic_DNA"/>
</dbReference>
<accession>A0A1H3FM71</accession>
<dbReference type="Pfam" id="PF13406">
    <property type="entry name" value="SLT_2"/>
    <property type="match status" value="1"/>
</dbReference>
<dbReference type="InterPro" id="IPR036365">
    <property type="entry name" value="PGBD-like_sf"/>
</dbReference>
<dbReference type="InterPro" id="IPR002477">
    <property type="entry name" value="Peptidoglycan-bd-like"/>
</dbReference>
<dbReference type="STRING" id="321339.SAMN05444340_101487"/>
<dbReference type="CDD" id="cd13399">
    <property type="entry name" value="Slt35-like"/>
    <property type="match status" value="1"/>
</dbReference>
<sequence>MGVTFIVAALAGGLVAGGAWAGPLERSERPVLRAGAETVSRASFAAMAPGTSLRPTARIRAAVLAPEVERAALVQPSGSDAGLRAWIEDFTPRARAQGIGDDTLRAAFAAVRYDPDVIRRDSNQSEFTKTLWDYLGSAVSDTRIANGRAALREHDALLRAIETRYGVPKEIVAAIWGLESAYGAFRGSDPVIGSMATLAYDGRRAAFFEEQLIAALQILQEGHTTPDRMTGSWAGAMGHTQFMPTSFRQLAVDWTGDGRRDIWGDDPADSLASTAHYLDKNGWVTGQPWGVEVRLPEGFDFAQAGRDEKRMPSEWARQGVLGVEGRPVNDYGRASVLVPAGHRGVAFLVFENFRVIERYNAADAYVIGVGHLADRLAGGAPFQGDWPEGDRALTRDERMELQQRLSAVGFDTRGVDGRIGPMTLNAVRNFQRSRGMVPDGYADPALLQKLRNL</sequence>
<dbReference type="InterPro" id="IPR031304">
    <property type="entry name" value="SLT_2"/>
</dbReference>
<dbReference type="Gene3D" id="1.10.8.350">
    <property type="entry name" value="Bacterial muramidase"/>
    <property type="match status" value="1"/>
</dbReference>
<dbReference type="NCBIfam" id="TIGR02283">
    <property type="entry name" value="MltB_2"/>
    <property type="match status" value="1"/>
</dbReference>
<evidence type="ECO:0000259" key="2">
    <source>
        <dbReference type="Pfam" id="PF13406"/>
    </source>
</evidence>
<keyword evidence="4" id="KW-1185">Reference proteome</keyword>
<evidence type="ECO:0000313" key="3">
    <source>
        <dbReference type="EMBL" id="SDX91219.1"/>
    </source>
</evidence>
<dbReference type="InterPro" id="IPR036366">
    <property type="entry name" value="PGBDSf"/>
</dbReference>
<organism evidence="3 4">
    <name type="scientific">Citreimonas salinaria</name>
    <dbReference type="NCBI Taxonomy" id="321339"/>
    <lineage>
        <taxon>Bacteria</taxon>
        <taxon>Pseudomonadati</taxon>
        <taxon>Pseudomonadota</taxon>
        <taxon>Alphaproteobacteria</taxon>
        <taxon>Rhodobacterales</taxon>
        <taxon>Roseobacteraceae</taxon>
        <taxon>Citreimonas</taxon>
    </lineage>
</organism>
<feature type="domain" description="Transglycosylase SLT" evidence="2">
    <location>
        <begin position="84"/>
        <end position="374"/>
    </location>
</feature>